<dbReference type="RefSeq" id="WP_042233799.1">
    <property type="nucleotide sequence ID" value="NZ_CP026520.1"/>
</dbReference>
<dbReference type="InterPro" id="IPR045527">
    <property type="entry name" value="DUF6470"/>
</dbReference>
<dbReference type="OrthoDB" id="2112831at2"/>
<evidence type="ECO:0000313" key="2">
    <source>
        <dbReference type="EMBL" id="QAV16655.1"/>
    </source>
</evidence>
<keyword evidence="4" id="KW-1185">Reference proteome</keyword>
<sequence length="190" mass="21131">MQIPRIQISQQYTKIGLSTTEGKLSIEQPKAELNLQQDDTKVSMETEKSSLEIDSTRAWSALGSSKLIEMRDLIAQSAFDISMQNIAEIAQNGDRMMEITNHSNAFADIARQNAFKDRPVQVTAEPSYDNVDIQYAPSVIHTTVQDGKITFDPELNSPRIQYEAGKLEAYVTQKNAISFSVVGGNWDASI</sequence>
<dbReference type="EMBL" id="CP026520">
    <property type="protein sequence ID" value="QAV16655.1"/>
    <property type="molecule type" value="Genomic_DNA"/>
</dbReference>
<gene>
    <name evidence="1" type="ORF">M5X16_09725</name>
    <name evidence="2" type="ORF">PC41400_02670</name>
</gene>
<dbReference type="Proteomes" id="UP001527202">
    <property type="component" value="Unassembled WGS sequence"/>
</dbReference>
<dbReference type="AlphaFoldDB" id="A0A410WQL9"/>
<reference evidence="1 4" key="2">
    <citation type="submission" date="2022-05" db="EMBL/GenBank/DDBJ databases">
        <title>Genome Sequencing of Bee-Associated Microbes.</title>
        <authorList>
            <person name="Dunlap C."/>
        </authorList>
    </citation>
    <scope>NUCLEOTIDE SEQUENCE [LARGE SCALE GENOMIC DNA]</scope>
    <source>
        <strain evidence="1 4">NRRL B-23120</strain>
    </source>
</reference>
<name>A0A410WQL9_9BACL</name>
<reference evidence="2 3" key="1">
    <citation type="submission" date="2018-01" db="EMBL/GenBank/DDBJ databases">
        <title>The whole genome sequencing and assembly of Paenibacillus chitinolyticus KCCM 41400 strain.</title>
        <authorList>
            <person name="Kim J.-Y."/>
            <person name="Park M.-K."/>
            <person name="Lee Y.-J."/>
            <person name="Yi H."/>
            <person name="Bahn Y.-S."/>
            <person name="Kim J.F."/>
            <person name="Lee D.-W."/>
        </authorList>
    </citation>
    <scope>NUCLEOTIDE SEQUENCE [LARGE SCALE GENOMIC DNA]</scope>
    <source>
        <strain evidence="2 3">KCCM 41400</strain>
    </source>
</reference>
<dbReference type="EMBL" id="JAMDMJ010000010">
    <property type="protein sequence ID" value="MCY9596053.1"/>
    <property type="molecule type" value="Genomic_DNA"/>
</dbReference>
<dbReference type="Proteomes" id="UP000288943">
    <property type="component" value="Chromosome"/>
</dbReference>
<evidence type="ECO:0000313" key="1">
    <source>
        <dbReference type="EMBL" id="MCY9596053.1"/>
    </source>
</evidence>
<organism evidence="2 3">
    <name type="scientific">Paenibacillus chitinolyticus</name>
    <dbReference type="NCBI Taxonomy" id="79263"/>
    <lineage>
        <taxon>Bacteria</taxon>
        <taxon>Bacillati</taxon>
        <taxon>Bacillota</taxon>
        <taxon>Bacilli</taxon>
        <taxon>Bacillales</taxon>
        <taxon>Paenibacillaceae</taxon>
        <taxon>Paenibacillus</taxon>
    </lineage>
</organism>
<evidence type="ECO:0000313" key="4">
    <source>
        <dbReference type="Proteomes" id="UP001527202"/>
    </source>
</evidence>
<dbReference type="GeneID" id="95373717"/>
<protein>
    <submittedName>
        <fullName evidence="1">DUF6470 family protein</fullName>
    </submittedName>
</protein>
<accession>A0A410WQL9</accession>
<proteinExistence type="predicted"/>
<evidence type="ECO:0000313" key="3">
    <source>
        <dbReference type="Proteomes" id="UP000288943"/>
    </source>
</evidence>
<dbReference type="KEGG" id="pchi:PC41400_02670"/>
<dbReference type="Pfam" id="PF20074">
    <property type="entry name" value="DUF6470"/>
    <property type="match status" value="1"/>
</dbReference>